<evidence type="ECO:0000259" key="12">
    <source>
        <dbReference type="PROSITE" id="PS50939"/>
    </source>
</evidence>
<gene>
    <name evidence="13" type="ORF">LSAA_1922</name>
</gene>
<dbReference type="EC" id="7.2.1.3" evidence="11"/>
<keyword evidence="14" id="KW-1185">Reference proteome</keyword>
<feature type="domain" description="Cytochrome b561" evidence="12">
    <location>
        <begin position="1"/>
        <end position="193"/>
    </location>
</feature>
<evidence type="ECO:0000256" key="11">
    <source>
        <dbReference type="ARBA" id="ARBA00024225"/>
    </source>
</evidence>
<dbReference type="OMA" id="IFYNKHL"/>
<evidence type="ECO:0000256" key="9">
    <source>
        <dbReference type="ARBA" id="ARBA00023004"/>
    </source>
</evidence>
<evidence type="ECO:0000256" key="3">
    <source>
        <dbReference type="ARBA" id="ARBA00022448"/>
    </source>
</evidence>
<dbReference type="EMBL" id="HG994580">
    <property type="protein sequence ID" value="CAF2770399.1"/>
    <property type="molecule type" value="Genomic_DNA"/>
</dbReference>
<reference evidence="13" key="1">
    <citation type="submission" date="2021-02" db="EMBL/GenBank/DDBJ databases">
        <authorList>
            <person name="Bekaert M."/>
        </authorList>
    </citation>
    <scope>NUCLEOTIDE SEQUENCE</scope>
    <source>
        <strain evidence="13">IoA-00</strain>
    </source>
</reference>
<dbReference type="Gene3D" id="1.20.120.1770">
    <property type="match status" value="1"/>
</dbReference>
<keyword evidence="3" id="KW-0813">Transport</keyword>
<comment type="subcellular location">
    <subcellularLocation>
        <location evidence="2">Membrane</location>
        <topology evidence="2">Multi-pass membrane protein</topology>
    </subcellularLocation>
</comment>
<evidence type="ECO:0000256" key="1">
    <source>
        <dbReference type="ARBA" id="ARBA00001970"/>
    </source>
</evidence>
<dbReference type="PANTHER" id="PTHR15422:SF45">
    <property type="entry name" value="CYTOCHROME B561 DOMAIN-CONTAINING PROTEIN"/>
    <property type="match status" value="1"/>
</dbReference>
<evidence type="ECO:0000256" key="4">
    <source>
        <dbReference type="ARBA" id="ARBA00022617"/>
    </source>
</evidence>
<dbReference type="PANTHER" id="PTHR15422">
    <property type="entry name" value="OS05G0565100 PROTEIN"/>
    <property type="match status" value="1"/>
</dbReference>
<dbReference type="GO" id="GO:0016020">
    <property type="term" value="C:membrane"/>
    <property type="evidence" value="ECO:0007669"/>
    <property type="project" value="UniProtKB-SubCell"/>
</dbReference>
<keyword evidence="6" id="KW-0479">Metal-binding</keyword>
<evidence type="ECO:0000256" key="7">
    <source>
        <dbReference type="ARBA" id="ARBA00022982"/>
    </source>
</evidence>
<keyword evidence="9" id="KW-0408">Iron</keyword>
<keyword evidence="8" id="KW-1133">Transmembrane helix</keyword>
<evidence type="ECO:0000256" key="10">
    <source>
        <dbReference type="ARBA" id="ARBA00023136"/>
    </source>
</evidence>
<evidence type="ECO:0000256" key="5">
    <source>
        <dbReference type="ARBA" id="ARBA00022692"/>
    </source>
</evidence>
<dbReference type="GO" id="GO:0140571">
    <property type="term" value="F:transmembrane ascorbate ferrireductase activity"/>
    <property type="evidence" value="ECO:0007669"/>
    <property type="project" value="UniProtKB-EC"/>
</dbReference>
<dbReference type="SMART" id="SM00665">
    <property type="entry name" value="B561"/>
    <property type="match status" value="1"/>
</dbReference>
<protein>
    <recommendedName>
        <fullName evidence="11">ascorbate ferrireductase (transmembrane)</fullName>
        <ecNumber evidence="11">7.2.1.3</ecNumber>
    </recommendedName>
</protein>
<comment type="cofactor">
    <cofactor evidence="1">
        <name>heme b</name>
        <dbReference type="ChEBI" id="CHEBI:60344"/>
    </cofactor>
</comment>
<dbReference type="GO" id="GO:0046872">
    <property type="term" value="F:metal ion binding"/>
    <property type="evidence" value="ECO:0007669"/>
    <property type="project" value="UniProtKB-KW"/>
</dbReference>
<evidence type="ECO:0000313" key="14">
    <source>
        <dbReference type="Proteomes" id="UP000675881"/>
    </source>
</evidence>
<accession>A0A7R8CCW9</accession>
<dbReference type="InterPro" id="IPR006593">
    <property type="entry name" value="Cyt_b561/ferric_Rdtase_TM"/>
</dbReference>
<keyword evidence="10" id="KW-0472">Membrane</keyword>
<evidence type="ECO:0000256" key="8">
    <source>
        <dbReference type="ARBA" id="ARBA00022989"/>
    </source>
</evidence>
<dbReference type="PROSITE" id="PS50939">
    <property type="entry name" value="CYTOCHROME_B561"/>
    <property type="match status" value="1"/>
</dbReference>
<sequence>MVVHLLCVLLTGFYIYLSPPGTDLFSWHPACMIIAFGLLSLQAILIFSPISSLTPNSPRGDKVQLHWIFQCFGLFALIAGFTSVFLNKEINSRKHFTTWHGRFGLATLIGFITIFIGGVVANYSINFRSYIKPVKLKMYHATSGMIVFFFAMSTLYLATYSNYFSNRVKTAWIARGAGFAPIILGICIARQVTQSYLPRILTPRESEIDSKNKRVEEKIKNKLEKKTVSQRGL</sequence>
<dbReference type="InterPro" id="IPR045150">
    <property type="entry name" value="CYB561D1/2"/>
</dbReference>
<dbReference type="GO" id="GO:0140575">
    <property type="term" value="F:transmembrane monodehydroascorbate reductase activity"/>
    <property type="evidence" value="ECO:0007669"/>
    <property type="project" value="InterPro"/>
</dbReference>
<dbReference type="Proteomes" id="UP000675881">
    <property type="component" value="Chromosome 1"/>
</dbReference>
<keyword evidence="5" id="KW-0812">Transmembrane</keyword>
<dbReference type="AlphaFoldDB" id="A0A7R8CCW9"/>
<dbReference type="CDD" id="cd08761">
    <property type="entry name" value="Cyt_b561_CYB561D2_like"/>
    <property type="match status" value="1"/>
</dbReference>
<dbReference type="Pfam" id="PF03188">
    <property type="entry name" value="Cytochrom_B561"/>
    <property type="match status" value="1"/>
</dbReference>
<dbReference type="OrthoDB" id="432881at2759"/>
<evidence type="ECO:0000256" key="6">
    <source>
        <dbReference type="ARBA" id="ARBA00022723"/>
    </source>
</evidence>
<keyword evidence="4" id="KW-0349">Heme</keyword>
<proteinExistence type="predicted"/>
<evidence type="ECO:0000256" key="2">
    <source>
        <dbReference type="ARBA" id="ARBA00004141"/>
    </source>
</evidence>
<name>A0A7R8CCW9_LEPSM</name>
<evidence type="ECO:0000313" key="13">
    <source>
        <dbReference type="EMBL" id="CAF2770399.1"/>
    </source>
</evidence>
<organism evidence="13 14">
    <name type="scientific">Lepeophtheirus salmonis</name>
    <name type="common">Salmon louse</name>
    <name type="synonym">Caligus salmonis</name>
    <dbReference type="NCBI Taxonomy" id="72036"/>
    <lineage>
        <taxon>Eukaryota</taxon>
        <taxon>Metazoa</taxon>
        <taxon>Ecdysozoa</taxon>
        <taxon>Arthropoda</taxon>
        <taxon>Crustacea</taxon>
        <taxon>Multicrustacea</taxon>
        <taxon>Hexanauplia</taxon>
        <taxon>Copepoda</taxon>
        <taxon>Siphonostomatoida</taxon>
        <taxon>Caligidae</taxon>
        <taxon>Lepeophtheirus</taxon>
    </lineage>
</organism>
<keyword evidence="7" id="KW-0249">Electron transport</keyword>